<dbReference type="RefSeq" id="WP_310913369.1">
    <property type="nucleotide sequence ID" value="NZ_JAVLVT010000008.1"/>
</dbReference>
<keyword evidence="2" id="KW-1185">Reference proteome</keyword>
<reference evidence="2" key="1">
    <citation type="submission" date="2023-07" db="EMBL/GenBank/DDBJ databases">
        <title>Novel species in the genus Lipingzhangella isolated from Sambhar Salt Lake.</title>
        <authorList>
            <person name="Jiya N."/>
            <person name="Kajale S."/>
            <person name="Sharma A."/>
        </authorList>
    </citation>
    <scope>NUCLEOTIDE SEQUENCE [LARGE SCALE GENOMIC DNA]</scope>
    <source>
        <strain evidence="2">LS1_29</strain>
    </source>
</reference>
<name>A0ABU2H929_9ACTN</name>
<evidence type="ECO:0008006" key="3">
    <source>
        <dbReference type="Google" id="ProtNLM"/>
    </source>
</evidence>
<evidence type="ECO:0000313" key="2">
    <source>
        <dbReference type="Proteomes" id="UP001250214"/>
    </source>
</evidence>
<dbReference type="EMBL" id="JAVLVT010000008">
    <property type="protein sequence ID" value="MDS1271811.1"/>
    <property type="molecule type" value="Genomic_DNA"/>
</dbReference>
<protein>
    <recommendedName>
        <fullName evidence="3">Hpr(Ser) kinase/phosphatase</fullName>
    </recommendedName>
</protein>
<dbReference type="InterPro" id="IPR027417">
    <property type="entry name" value="P-loop_NTPase"/>
</dbReference>
<comment type="caution">
    <text evidence="1">The sequence shown here is derived from an EMBL/GenBank/DDBJ whole genome shotgun (WGS) entry which is preliminary data.</text>
</comment>
<evidence type="ECO:0000313" key="1">
    <source>
        <dbReference type="EMBL" id="MDS1271811.1"/>
    </source>
</evidence>
<gene>
    <name evidence="1" type="ORF">RIF23_16075</name>
</gene>
<dbReference type="Gene3D" id="3.40.50.300">
    <property type="entry name" value="P-loop containing nucleotide triphosphate hydrolases"/>
    <property type="match status" value="1"/>
</dbReference>
<dbReference type="SUPFAM" id="SSF53795">
    <property type="entry name" value="PEP carboxykinase-like"/>
    <property type="match status" value="1"/>
</dbReference>
<dbReference type="Proteomes" id="UP001250214">
    <property type="component" value="Unassembled WGS sequence"/>
</dbReference>
<proteinExistence type="predicted"/>
<sequence>MGNLFYVDSASRTLTMVAPGQLATWWPEMSAHIPGATPEGIAPYAGTEADLTVPAGLGSQDMRRLINASLHRLHLDHDTLSVHAVALEHPDTREAVLLLGGHGSGKSLTAVALTLRGWRVLAGDVALLDIAPSGSTPRVRGGTSAFVVRRAPVRRWFPQLGVGADGPDKFDLSGCAHSVGGNGAVMPKRVGAAAVVDVDGDPAVNHGYLQRVAAHTAATVWLRACAHLLDRVLEESDTVLREVEDVAAARHRTGLVRALARTVPVSAIWGSPAGVADQVERLATQRS</sequence>
<accession>A0ABU2H929</accession>
<organism evidence="1 2">
    <name type="scientific">Lipingzhangella rawalii</name>
    <dbReference type="NCBI Taxonomy" id="2055835"/>
    <lineage>
        <taxon>Bacteria</taxon>
        <taxon>Bacillati</taxon>
        <taxon>Actinomycetota</taxon>
        <taxon>Actinomycetes</taxon>
        <taxon>Streptosporangiales</taxon>
        <taxon>Nocardiopsidaceae</taxon>
        <taxon>Lipingzhangella</taxon>
    </lineage>
</organism>